<evidence type="ECO:0000256" key="5">
    <source>
        <dbReference type="ARBA" id="ARBA00022989"/>
    </source>
</evidence>
<dbReference type="Pfam" id="PF05552">
    <property type="entry name" value="MS_channel_1st_1"/>
    <property type="match status" value="1"/>
</dbReference>
<dbReference type="AlphaFoldDB" id="B8GRR3"/>
<evidence type="ECO:0000256" key="3">
    <source>
        <dbReference type="ARBA" id="ARBA00022475"/>
    </source>
</evidence>
<dbReference type="InterPro" id="IPR045275">
    <property type="entry name" value="MscS_archaea/bacteria_type"/>
</dbReference>
<dbReference type="InterPro" id="IPR008910">
    <property type="entry name" value="MSC_TM_helix"/>
</dbReference>
<dbReference type="Gene3D" id="2.30.30.60">
    <property type="match status" value="1"/>
</dbReference>
<feature type="domain" description="Mechanosensitive ion channel MscS" evidence="8">
    <location>
        <begin position="106"/>
        <end position="172"/>
    </location>
</feature>
<gene>
    <name evidence="11" type="ordered locus">Tgr7_1533</name>
</gene>
<keyword evidence="7" id="KW-0813">Transport</keyword>
<dbReference type="Pfam" id="PF00924">
    <property type="entry name" value="MS_channel_2nd"/>
    <property type="match status" value="1"/>
</dbReference>
<keyword evidence="7" id="KW-0997">Cell inner membrane</keyword>
<keyword evidence="5 7" id="KW-1133">Transmembrane helix</keyword>
<dbReference type="InterPro" id="IPR010920">
    <property type="entry name" value="LSM_dom_sf"/>
</dbReference>
<evidence type="ECO:0000256" key="4">
    <source>
        <dbReference type="ARBA" id="ARBA00022692"/>
    </source>
</evidence>
<keyword evidence="6 7" id="KW-0472">Membrane</keyword>
<dbReference type="KEGG" id="tgr:Tgr7_1533"/>
<dbReference type="GO" id="GO:0005886">
    <property type="term" value="C:plasma membrane"/>
    <property type="evidence" value="ECO:0007669"/>
    <property type="project" value="UniProtKB-SubCell"/>
</dbReference>
<dbReference type="Gene3D" id="3.30.70.100">
    <property type="match status" value="1"/>
</dbReference>
<dbReference type="OrthoDB" id="9799209at2"/>
<dbReference type="Pfam" id="PF21082">
    <property type="entry name" value="MS_channel_3rd"/>
    <property type="match status" value="1"/>
</dbReference>
<comment type="function">
    <text evidence="7">Mechanosensitive channel that participates in the regulation of osmotic pressure changes within the cell, opening in response to stretch forces in the membrane lipid bilayer, without the need for other proteins. Contributes to normal resistance to hypoosmotic shock. Forms an ion channel of 1.0 nanosiemens conductance with a slight preference for anions.</text>
</comment>
<keyword evidence="12" id="KW-1185">Reference proteome</keyword>
<feature type="transmembrane region" description="Helical" evidence="7">
    <location>
        <begin position="85"/>
        <end position="104"/>
    </location>
</feature>
<dbReference type="Proteomes" id="UP000002383">
    <property type="component" value="Chromosome"/>
</dbReference>
<proteinExistence type="inferred from homology"/>
<keyword evidence="7" id="KW-0406">Ion transport</keyword>
<evidence type="ECO:0000256" key="6">
    <source>
        <dbReference type="ARBA" id="ARBA00023136"/>
    </source>
</evidence>
<dbReference type="EMBL" id="CP001339">
    <property type="protein sequence ID" value="ACL72617.1"/>
    <property type="molecule type" value="Genomic_DNA"/>
</dbReference>
<feature type="domain" description="Mechanosensitive ion channel MscS C-terminal" evidence="9">
    <location>
        <begin position="179"/>
        <end position="261"/>
    </location>
</feature>
<evidence type="ECO:0000259" key="9">
    <source>
        <dbReference type="Pfam" id="PF21082"/>
    </source>
</evidence>
<dbReference type="STRING" id="396588.Tgr7_1533"/>
<evidence type="ECO:0000313" key="11">
    <source>
        <dbReference type="EMBL" id="ACL72617.1"/>
    </source>
</evidence>
<dbReference type="SUPFAM" id="SSF50182">
    <property type="entry name" value="Sm-like ribonucleoproteins"/>
    <property type="match status" value="1"/>
</dbReference>
<dbReference type="Pfam" id="PF21088">
    <property type="entry name" value="MS_channel_1st"/>
    <property type="match status" value="1"/>
</dbReference>
<keyword evidence="3" id="KW-1003">Cell membrane</keyword>
<evidence type="ECO:0000259" key="8">
    <source>
        <dbReference type="Pfam" id="PF00924"/>
    </source>
</evidence>
<dbReference type="GO" id="GO:0008381">
    <property type="term" value="F:mechanosensitive monoatomic ion channel activity"/>
    <property type="evidence" value="ECO:0007669"/>
    <property type="project" value="InterPro"/>
</dbReference>
<protein>
    <recommendedName>
        <fullName evidence="7">Small-conductance mechanosensitive channel</fullName>
    </recommendedName>
</protein>
<dbReference type="Gene3D" id="1.10.287.1260">
    <property type="match status" value="1"/>
</dbReference>
<dbReference type="InterPro" id="IPR011066">
    <property type="entry name" value="MscS_channel_C_sf"/>
</dbReference>
<feature type="transmembrane region" description="Helical" evidence="7">
    <location>
        <begin position="58"/>
        <end position="79"/>
    </location>
</feature>
<sequence length="276" mass="30087">MEPLEIITQPGFVEQYAIPWTLRILVALLIWFIGKWIAGRITSVVKKVMIKTGMDQMLVQFLGNILYTLLLIAVIIAALDHLGLQTTSLLAIFGAAGLAVGLALKDSLSNFSSGVMLILFRPFKVGDFIEAAGTAGVVEEVRIFSTMIRSGDNRQIIIPNGQIYGGTIVNVSAKPTRRIDLVFGIGYGDDIKKAKQIIAEVIAADERILKDPAPGIALGELGDSSVDINVRPWVNTPDYWPVRADLLENVKLAFDANGISIPFPQRDVHLHEVKSA</sequence>
<dbReference type="SUPFAM" id="SSF82689">
    <property type="entry name" value="Mechanosensitive channel protein MscS (YggB), C-terminal domain"/>
    <property type="match status" value="1"/>
</dbReference>
<dbReference type="InterPro" id="IPR011014">
    <property type="entry name" value="MscS_channel_TM-2"/>
</dbReference>
<dbReference type="InterPro" id="IPR049142">
    <property type="entry name" value="MS_channel_1st"/>
</dbReference>
<comment type="subunit">
    <text evidence="7">Homoheptamer.</text>
</comment>
<dbReference type="HOGENOM" id="CLU_037945_1_1_6"/>
<feature type="transmembrane region" description="Helical" evidence="7">
    <location>
        <begin position="20"/>
        <end position="38"/>
    </location>
</feature>
<evidence type="ECO:0000256" key="7">
    <source>
        <dbReference type="RuleBase" id="RU369025"/>
    </source>
</evidence>
<comment type="similarity">
    <text evidence="2 7">Belongs to the MscS (TC 1.A.23) family.</text>
</comment>
<dbReference type="InterPro" id="IPR023408">
    <property type="entry name" value="MscS_beta-dom_sf"/>
</dbReference>
<keyword evidence="7" id="KW-0407">Ion channel</keyword>
<keyword evidence="4 7" id="KW-0812">Transmembrane</keyword>
<evidence type="ECO:0000313" key="12">
    <source>
        <dbReference type="Proteomes" id="UP000002383"/>
    </source>
</evidence>
<evidence type="ECO:0000256" key="2">
    <source>
        <dbReference type="ARBA" id="ARBA00008017"/>
    </source>
</evidence>
<organism evidence="11 12">
    <name type="scientific">Thioalkalivibrio sulfidiphilus (strain HL-EbGR7)</name>
    <dbReference type="NCBI Taxonomy" id="396588"/>
    <lineage>
        <taxon>Bacteria</taxon>
        <taxon>Pseudomonadati</taxon>
        <taxon>Pseudomonadota</taxon>
        <taxon>Gammaproteobacteria</taxon>
        <taxon>Chromatiales</taxon>
        <taxon>Ectothiorhodospiraceae</taxon>
        <taxon>Thioalkalivibrio</taxon>
    </lineage>
</organism>
<reference evidence="11 12" key="1">
    <citation type="journal article" date="2011" name="Stand. Genomic Sci.">
        <title>Complete genome sequence of 'Thioalkalivibrio sulfidophilus' HL-EbGr7.</title>
        <authorList>
            <person name="Muyzer G."/>
            <person name="Sorokin D.Y."/>
            <person name="Mavromatis K."/>
            <person name="Lapidus A."/>
            <person name="Clum A."/>
            <person name="Ivanova N."/>
            <person name="Pati A."/>
            <person name="d'Haeseleer P."/>
            <person name="Woyke T."/>
            <person name="Kyrpides N.C."/>
        </authorList>
    </citation>
    <scope>NUCLEOTIDE SEQUENCE [LARGE SCALE GENOMIC DNA]</scope>
    <source>
        <strain evidence="11 12">HL-EbGR7</strain>
    </source>
</reference>
<comment type="subcellular location">
    <subcellularLocation>
        <location evidence="7">Cell inner membrane</location>
        <topology evidence="7">Multi-pass membrane protein</topology>
    </subcellularLocation>
    <subcellularLocation>
        <location evidence="1">Cell membrane</location>
        <topology evidence="1">Multi-pass membrane protein</topology>
    </subcellularLocation>
</comment>
<comment type="caution">
    <text evidence="7">Lacks conserved residue(s) required for the propagation of feature annotation.</text>
</comment>
<accession>B8GRR3</accession>
<dbReference type="PANTHER" id="PTHR30221:SF1">
    <property type="entry name" value="SMALL-CONDUCTANCE MECHANOSENSITIVE CHANNEL"/>
    <property type="match status" value="1"/>
</dbReference>
<dbReference type="InterPro" id="IPR006685">
    <property type="entry name" value="MscS_channel_2nd"/>
</dbReference>
<evidence type="ECO:0000259" key="10">
    <source>
        <dbReference type="Pfam" id="PF21088"/>
    </source>
</evidence>
<dbReference type="SUPFAM" id="SSF82861">
    <property type="entry name" value="Mechanosensitive channel protein MscS (YggB), transmembrane region"/>
    <property type="match status" value="1"/>
</dbReference>
<name>B8GRR3_THISH</name>
<dbReference type="eggNOG" id="COG3264">
    <property type="taxonomic scope" value="Bacteria"/>
</dbReference>
<dbReference type="PANTHER" id="PTHR30221">
    <property type="entry name" value="SMALL-CONDUCTANCE MECHANOSENSITIVE CHANNEL"/>
    <property type="match status" value="1"/>
</dbReference>
<dbReference type="InterPro" id="IPR049278">
    <property type="entry name" value="MS_channel_C"/>
</dbReference>
<evidence type="ECO:0000256" key="1">
    <source>
        <dbReference type="ARBA" id="ARBA00004651"/>
    </source>
</evidence>
<feature type="domain" description="Mechanosensitive ion channel transmembrane helices 2/3" evidence="10">
    <location>
        <begin position="64"/>
        <end position="105"/>
    </location>
</feature>
<dbReference type="RefSeq" id="WP_012638100.1">
    <property type="nucleotide sequence ID" value="NC_011901.1"/>
</dbReference>